<dbReference type="InterPro" id="IPR012910">
    <property type="entry name" value="Plug_dom"/>
</dbReference>
<evidence type="ECO:0000256" key="1">
    <source>
        <dbReference type="ARBA" id="ARBA00004571"/>
    </source>
</evidence>
<keyword evidence="4 7" id="KW-0812">Transmembrane</keyword>
<sequence>MMSKFLLLLRSQQVFCLCLALTLPIAATFAQGQQTVSGVVSDSDGPLEGVSVEVKQGVARTVTDATGQYRIQANSGDTLVFRNVGYTTQEVAVGQNETIHVLLMASTSSLDEVVVVGYGTQSRRNVTGSVSKVDMAETENLPNTNVTQALRGRVAGVQFTDNGRPGQNGTILVRGPRSLSAGNNPLIILDGIFFNGSMIDINPNDIESMEILKDASAAAIYGSRAANGVILITSKRGKTEKPNINLNTFYGLSDWAARMQLLTPERYLEKSMEIRRLRGVPFDPDNVATYLTLTEAENYRNGRIVDPYDMIAQQGRIFSTDVSLAGNTNHTNYYLSASMSRENGLVHDDNLRRMAFRVNLENKITDWLTIGTNTMFSENDQSGVPASISLASRQSPYGTWYREDGSPTQFTVPEDQGVSANPMRNNYLSENDNYRNNLFANFFTLVDVPWIDGLSFRVNYSANYRWIRDYQATAQDIHLPEANTTSASKRNWKAQDWVLENILDYKFKLGDNHAFDVTLMYGANRENQETTTASADQLEFDAFGWNRLNVGELQTVSSSAQKVSGISSMARINYRLKDRYLVTLTARRDGSSVFAANNKYATFPSAAFAWIASDESFLQNSSYVDLLKLRVSYGAVGNQAISPYQSLSLANITRYVYGPESALGIYPSNISNENLKWETTYTSNLAVDFELFNSRIGGTVELYNMDTRDLLVERSIPIMTGYSSIWTNLGKVNNRGIELTLNTVNIKKEKFEWTSNFVLSRNKNKIVSLYGVDADGDGREDDDLGNRWFIGQPINVYYDYVFDGIYQEGDELPAGYEPGFARFRDLNGDGRVEADNDRTIIGQGGQPKFRWGITNNFRYGNFDLSIFINAMQGWIATFNDLDFYSNSLDPIRPGNMFDGGWWTPENRSNTRPSLEYRRSVLGHSWYLSRNFIRVQDVSLAYRFPSEFLSKHRLTQLGVFLSGKNLLTFTDWLGTNPESVSTDRYPIARSYTLGLRLGF</sequence>
<evidence type="ECO:0000256" key="2">
    <source>
        <dbReference type="ARBA" id="ARBA00022448"/>
    </source>
</evidence>
<keyword evidence="8" id="KW-0732">Signal</keyword>
<comment type="subcellular location">
    <subcellularLocation>
        <location evidence="1 7">Cell outer membrane</location>
        <topology evidence="1 7">Multi-pass membrane protein</topology>
    </subcellularLocation>
</comment>
<dbReference type="NCBIfam" id="TIGR04057">
    <property type="entry name" value="SusC_RagA_signa"/>
    <property type="match status" value="1"/>
</dbReference>
<dbReference type="InterPro" id="IPR037066">
    <property type="entry name" value="Plug_dom_sf"/>
</dbReference>
<dbReference type="InterPro" id="IPR039426">
    <property type="entry name" value="TonB-dep_rcpt-like"/>
</dbReference>
<dbReference type="AlphaFoldDB" id="A0A1T5CCF4"/>
<keyword evidence="6 7" id="KW-0998">Cell outer membrane</keyword>
<accession>A0A1T5CCF4</accession>
<evidence type="ECO:0000256" key="6">
    <source>
        <dbReference type="ARBA" id="ARBA00023237"/>
    </source>
</evidence>
<evidence type="ECO:0000256" key="5">
    <source>
        <dbReference type="ARBA" id="ARBA00023136"/>
    </source>
</evidence>
<evidence type="ECO:0000256" key="8">
    <source>
        <dbReference type="SAM" id="SignalP"/>
    </source>
</evidence>
<dbReference type="InterPro" id="IPR023997">
    <property type="entry name" value="TonB-dep_OMP_SusC/RagA_CS"/>
</dbReference>
<evidence type="ECO:0000256" key="4">
    <source>
        <dbReference type="ARBA" id="ARBA00022692"/>
    </source>
</evidence>
<dbReference type="InterPro" id="IPR008969">
    <property type="entry name" value="CarboxyPept-like_regulatory"/>
</dbReference>
<dbReference type="InterPro" id="IPR023996">
    <property type="entry name" value="TonB-dep_OMP_SusC/RagA"/>
</dbReference>
<keyword evidence="3 7" id="KW-1134">Transmembrane beta strand</keyword>
<evidence type="ECO:0000256" key="7">
    <source>
        <dbReference type="PROSITE-ProRule" id="PRU01360"/>
    </source>
</evidence>
<dbReference type="SUPFAM" id="SSF56935">
    <property type="entry name" value="Porins"/>
    <property type="match status" value="1"/>
</dbReference>
<dbReference type="EMBL" id="FUYS01000004">
    <property type="protein sequence ID" value="SKB57021.1"/>
    <property type="molecule type" value="Genomic_DNA"/>
</dbReference>
<gene>
    <name evidence="10" type="ORF">SAMN05660226_02056</name>
</gene>
<dbReference type="Gene3D" id="2.60.40.1120">
    <property type="entry name" value="Carboxypeptidase-like, regulatory domain"/>
    <property type="match status" value="1"/>
</dbReference>
<dbReference type="InterPro" id="IPR036942">
    <property type="entry name" value="Beta-barrel_TonB_sf"/>
</dbReference>
<keyword evidence="2 7" id="KW-0813">Transport</keyword>
<name>A0A1T5CCF4_9SPHI</name>
<evidence type="ECO:0000313" key="10">
    <source>
        <dbReference type="EMBL" id="SKB57021.1"/>
    </source>
</evidence>
<feature type="chain" id="PRO_5013364051" evidence="8">
    <location>
        <begin position="33"/>
        <end position="998"/>
    </location>
</feature>
<dbReference type="Pfam" id="PF07715">
    <property type="entry name" value="Plug"/>
    <property type="match status" value="1"/>
</dbReference>
<proteinExistence type="inferred from homology"/>
<dbReference type="Gene3D" id="2.40.170.20">
    <property type="entry name" value="TonB-dependent receptor, beta-barrel domain"/>
    <property type="match status" value="1"/>
</dbReference>
<keyword evidence="5 7" id="KW-0472">Membrane</keyword>
<dbReference type="SUPFAM" id="SSF49464">
    <property type="entry name" value="Carboxypeptidase regulatory domain-like"/>
    <property type="match status" value="1"/>
</dbReference>
<dbReference type="PROSITE" id="PS52016">
    <property type="entry name" value="TONB_DEPENDENT_REC_3"/>
    <property type="match status" value="1"/>
</dbReference>
<feature type="domain" description="TonB-dependent receptor plug" evidence="9">
    <location>
        <begin position="123"/>
        <end position="229"/>
    </location>
</feature>
<dbReference type="Proteomes" id="UP000190541">
    <property type="component" value="Unassembled WGS sequence"/>
</dbReference>
<dbReference type="Pfam" id="PF13715">
    <property type="entry name" value="CarbopepD_reg_2"/>
    <property type="match status" value="1"/>
</dbReference>
<protein>
    <submittedName>
        <fullName evidence="10">TonB-linked outer membrane protein, SusC/RagA family</fullName>
    </submittedName>
</protein>
<keyword evidence="11" id="KW-1185">Reference proteome</keyword>
<dbReference type="NCBIfam" id="TIGR04056">
    <property type="entry name" value="OMP_RagA_SusC"/>
    <property type="match status" value="1"/>
</dbReference>
<dbReference type="GO" id="GO:0009279">
    <property type="term" value="C:cell outer membrane"/>
    <property type="evidence" value="ECO:0007669"/>
    <property type="project" value="UniProtKB-SubCell"/>
</dbReference>
<evidence type="ECO:0000259" key="9">
    <source>
        <dbReference type="Pfam" id="PF07715"/>
    </source>
</evidence>
<dbReference type="Gene3D" id="2.170.130.10">
    <property type="entry name" value="TonB-dependent receptor, plug domain"/>
    <property type="match status" value="1"/>
</dbReference>
<evidence type="ECO:0000256" key="3">
    <source>
        <dbReference type="ARBA" id="ARBA00022452"/>
    </source>
</evidence>
<evidence type="ECO:0000313" key="11">
    <source>
        <dbReference type="Proteomes" id="UP000190541"/>
    </source>
</evidence>
<organism evidence="10 11">
    <name type="scientific">Parapedobacter luteus</name>
    <dbReference type="NCBI Taxonomy" id="623280"/>
    <lineage>
        <taxon>Bacteria</taxon>
        <taxon>Pseudomonadati</taxon>
        <taxon>Bacteroidota</taxon>
        <taxon>Sphingobacteriia</taxon>
        <taxon>Sphingobacteriales</taxon>
        <taxon>Sphingobacteriaceae</taxon>
        <taxon>Parapedobacter</taxon>
    </lineage>
</organism>
<comment type="similarity">
    <text evidence="7">Belongs to the TonB-dependent receptor family.</text>
</comment>
<feature type="signal peptide" evidence="8">
    <location>
        <begin position="1"/>
        <end position="32"/>
    </location>
</feature>
<dbReference type="STRING" id="623280.SAMN05660226_02056"/>
<reference evidence="10 11" key="1">
    <citation type="submission" date="2017-02" db="EMBL/GenBank/DDBJ databases">
        <authorList>
            <person name="Peterson S.W."/>
        </authorList>
    </citation>
    <scope>NUCLEOTIDE SEQUENCE [LARGE SCALE GENOMIC DNA]</scope>
    <source>
        <strain evidence="10 11">DSM 22899</strain>
    </source>
</reference>